<name>A0A916Z8W6_9BACL</name>
<dbReference type="PANTHER" id="PTHR43227">
    <property type="entry name" value="BLL4140 PROTEIN"/>
    <property type="match status" value="1"/>
</dbReference>
<keyword evidence="4 7" id="KW-0812">Transmembrane</keyword>
<sequence length="300" mass="34053">MSQLLKTYKSHRGLILMFLPGFLLFFLFRYVPIYGIIIAFKDYKILEGVWASSWAGLEHFQRLVSGPGFLKALRNTAIIAILKYVFVFPAPIVLAILLNEVRKSWFKRTIQTVTYLPHFFSWVILASVLFTFLSTDGALNQIVKMLGFESINWLMDPDKFFGLIVITDIWATVGWSSIIYFAAMSGIDPTLYEAGIVDGASRWQQVRHITIPSLMPTIITMLLLNIGNFLNVGFDQIYNLTTATTMEVADILDTYVLRRLLSMDYELGTAAGLFSSLVGLILVLTANRLVKFYDKDQGLW</sequence>
<feature type="transmembrane region" description="Helical" evidence="7">
    <location>
        <begin position="267"/>
        <end position="286"/>
    </location>
</feature>
<evidence type="ECO:0000256" key="1">
    <source>
        <dbReference type="ARBA" id="ARBA00004651"/>
    </source>
</evidence>
<feature type="transmembrane region" description="Helical" evidence="7">
    <location>
        <begin position="12"/>
        <end position="40"/>
    </location>
</feature>
<dbReference type="AlphaFoldDB" id="A0A916Z8W6"/>
<evidence type="ECO:0000313" key="9">
    <source>
        <dbReference type="EMBL" id="GGD80277.1"/>
    </source>
</evidence>
<dbReference type="Gene3D" id="1.10.3720.10">
    <property type="entry name" value="MetI-like"/>
    <property type="match status" value="1"/>
</dbReference>
<dbReference type="RefSeq" id="WP_229750443.1">
    <property type="nucleotide sequence ID" value="NZ_BMHP01000003.1"/>
</dbReference>
<feature type="transmembrane region" description="Helical" evidence="7">
    <location>
        <begin position="77"/>
        <end position="98"/>
    </location>
</feature>
<keyword evidence="6 7" id="KW-0472">Membrane</keyword>
<evidence type="ECO:0000256" key="3">
    <source>
        <dbReference type="ARBA" id="ARBA00022475"/>
    </source>
</evidence>
<gene>
    <name evidence="9" type="primary">lplB</name>
    <name evidence="9" type="ORF">GCM10010911_43000</name>
</gene>
<dbReference type="InterPro" id="IPR050809">
    <property type="entry name" value="UgpAE/MalFG_permease"/>
</dbReference>
<evidence type="ECO:0000256" key="2">
    <source>
        <dbReference type="ARBA" id="ARBA00022448"/>
    </source>
</evidence>
<reference evidence="9" key="1">
    <citation type="journal article" date="2014" name="Int. J. Syst. Evol. Microbiol.">
        <title>Complete genome sequence of Corynebacterium casei LMG S-19264T (=DSM 44701T), isolated from a smear-ripened cheese.</title>
        <authorList>
            <consortium name="US DOE Joint Genome Institute (JGI-PGF)"/>
            <person name="Walter F."/>
            <person name="Albersmeier A."/>
            <person name="Kalinowski J."/>
            <person name="Ruckert C."/>
        </authorList>
    </citation>
    <scope>NUCLEOTIDE SEQUENCE</scope>
    <source>
        <strain evidence="9">CGMCC 1.15178</strain>
    </source>
</reference>
<protein>
    <submittedName>
        <fullName evidence="9">Protein LplB</fullName>
    </submittedName>
</protein>
<evidence type="ECO:0000256" key="6">
    <source>
        <dbReference type="ARBA" id="ARBA00023136"/>
    </source>
</evidence>
<keyword evidence="2 7" id="KW-0813">Transport</keyword>
<organism evidence="9 10">
    <name type="scientific">Paenibacillus nasutitermitis</name>
    <dbReference type="NCBI Taxonomy" id="1652958"/>
    <lineage>
        <taxon>Bacteria</taxon>
        <taxon>Bacillati</taxon>
        <taxon>Bacillota</taxon>
        <taxon>Bacilli</taxon>
        <taxon>Bacillales</taxon>
        <taxon>Paenibacillaceae</taxon>
        <taxon>Paenibacillus</taxon>
    </lineage>
</organism>
<dbReference type="SUPFAM" id="SSF161098">
    <property type="entry name" value="MetI-like"/>
    <property type="match status" value="1"/>
</dbReference>
<dbReference type="Proteomes" id="UP000612456">
    <property type="component" value="Unassembled WGS sequence"/>
</dbReference>
<reference evidence="9" key="2">
    <citation type="submission" date="2020-09" db="EMBL/GenBank/DDBJ databases">
        <authorList>
            <person name="Sun Q."/>
            <person name="Zhou Y."/>
        </authorList>
    </citation>
    <scope>NUCLEOTIDE SEQUENCE</scope>
    <source>
        <strain evidence="9">CGMCC 1.15178</strain>
    </source>
</reference>
<dbReference type="InterPro" id="IPR000515">
    <property type="entry name" value="MetI-like"/>
</dbReference>
<proteinExistence type="inferred from homology"/>
<comment type="subcellular location">
    <subcellularLocation>
        <location evidence="1 7">Cell membrane</location>
        <topology evidence="1 7">Multi-pass membrane protein</topology>
    </subcellularLocation>
</comment>
<dbReference type="GO" id="GO:0055085">
    <property type="term" value="P:transmembrane transport"/>
    <property type="evidence" value="ECO:0007669"/>
    <property type="project" value="InterPro"/>
</dbReference>
<accession>A0A916Z8W6</accession>
<dbReference type="EMBL" id="BMHP01000003">
    <property type="protein sequence ID" value="GGD80277.1"/>
    <property type="molecule type" value="Genomic_DNA"/>
</dbReference>
<evidence type="ECO:0000256" key="5">
    <source>
        <dbReference type="ARBA" id="ARBA00022989"/>
    </source>
</evidence>
<keyword evidence="3" id="KW-1003">Cell membrane</keyword>
<comment type="similarity">
    <text evidence="7">Belongs to the binding-protein-dependent transport system permease family.</text>
</comment>
<keyword evidence="5 7" id="KW-1133">Transmembrane helix</keyword>
<feature type="transmembrane region" description="Helical" evidence="7">
    <location>
        <begin position="160"/>
        <end position="183"/>
    </location>
</feature>
<feature type="domain" description="ABC transmembrane type-1" evidence="8">
    <location>
        <begin position="73"/>
        <end position="286"/>
    </location>
</feature>
<keyword evidence="10" id="KW-1185">Reference proteome</keyword>
<comment type="caution">
    <text evidence="9">The sequence shown here is derived from an EMBL/GenBank/DDBJ whole genome shotgun (WGS) entry which is preliminary data.</text>
</comment>
<dbReference type="InterPro" id="IPR035906">
    <property type="entry name" value="MetI-like_sf"/>
</dbReference>
<dbReference type="Pfam" id="PF00528">
    <property type="entry name" value="BPD_transp_1"/>
    <property type="match status" value="1"/>
</dbReference>
<evidence type="ECO:0000259" key="8">
    <source>
        <dbReference type="PROSITE" id="PS50928"/>
    </source>
</evidence>
<dbReference type="CDD" id="cd06261">
    <property type="entry name" value="TM_PBP2"/>
    <property type="match status" value="1"/>
</dbReference>
<dbReference type="GO" id="GO:0005886">
    <property type="term" value="C:plasma membrane"/>
    <property type="evidence" value="ECO:0007669"/>
    <property type="project" value="UniProtKB-SubCell"/>
</dbReference>
<evidence type="ECO:0000256" key="4">
    <source>
        <dbReference type="ARBA" id="ARBA00022692"/>
    </source>
</evidence>
<evidence type="ECO:0000256" key="7">
    <source>
        <dbReference type="RuleBase" id="RU363032"/>
    </source>
</evidence>
<dbReference type="PANTHER" id="PTHR43227:SF11">
    <property type="entry name" value="BLL4140 PROTEIN"/>
    <property type="match status" value="1"/>
</dbReference>
<dbReference type="PROSITE" id="PS50928">
    <property type="entry name" value="ABC_TM1"/>
    <property type="match status" value="1"/>
</dbReference>
<evidence type="ECO:0000313" key="10">
    <source>
        <dbReference type="Proteomes" id="UP000612456"/>
    </source>
</evidence>
<feature type="transmembrane region" description="Helical" evidence="7">
    <location>
        <begin position="209"/>
        <end position="230"/>
    </location>
</feature>
<feature type="transmembrane region" description="Helical" evidence="7">
    <location>
        <begin position="119"/>
        <end position="140"/>
    </location>
</feature>